<dbReference type="AlphaFoldDB" id="A0A6P3XLP5"/>
<accession>A0A6P3XLP5</accession>
<dbReference type="GeneID" id="106746829"/>
<keyword evidence="1" id="KW-1133">Transmembrane helix</keyword>
<dbReference type="RefSeq" id="XP_014479386.1">
    <property type="nucleotide sequence ID" value="XM_014623900.1"/>
</dbReference>
<keyword evidence="1" id="KW-0812">Transmembrane</keyword>
<dbReference type="Proteomes" id="UP000515204">
    <property type="component" value="Unplaced"/>
</dbReference>
<sequence>MKRIWAVIILTIYSYNILLALGAQTCFQFTWRGSSSNLGNSCNKTDNEKNEETCEETCPKNIPCVKPFHNSTIKPNTTRIWERRNEKPYYNYFCNLNSDNVCIKYTYVYNEAEVNVSYFCGKVIEDQTSAVTSGCYTQHTEGYTIEACACQPANNAMPCNATVKNTYSMLITIGAIAVTLFLYKIFNIP</sequence>
<evidence type="ECO:0000313" key="2">
    <source>
        <dbReference type="Proteomes" id="UP000515204"/>
    </source>
</evidence>
<organism evidence="2 3">
    <name type="scientific">Dinoponera quadriceps</name>
    <name type="common">South American ant</name>
    <dbReference type="NCBI Taxonomy" id="609295"/>
    <lineage>
        <taxon>Eukaryota</taxon>
        <taxon>Metazoa</taxon>
        <taxon>Ecdysozoa</taxon>
        <taxon>Arthropoda</taxon>
        <taxon>Hexapoda</taxon>
        <taxon>Insecta</taxon>
        <taxon>Pterygota</taxon>
        <taxon>Neoptera</taxon>
        <taxon>Endopterygota</taxon>
        <taxon>Hymenoptera</taxon>
        <taxon>Apocrita</taxon>
        <taxon>Aculeata</taxon>
        <taxon>Formicoidea</taxon>
        <taxon>Formicidae</taxon>
        <taxon>Ponerinae</taxon>
        <taxon>Ponerini</taxon>
        <taxon>Dinoponera</taxon>
    </lineage>
</organism>
<name>A0A6P3XLP5_DINQU</name>
<reference evidence="3" key="1">
    <citation type="submission" date="2025-08" db="UniProtKB">
        <authorList>
            <consortium name="RefSeq"/>
        </authorList>
    </citation>
    <scope>IDENTIFICATION</scope>
</reference>
<gene>
    <name evidence="3" type="primary">LOC106746829</name>
</gene>
<evidence type="ECO:0000256" key="1">
    <source>
        <dbReference type="SAM" id="Phobius"/>
    </source>
</evidence>
<feature type="transmembrane region" description="Helical" evidence="1">
    <location>
        <begin position="167"/>
        <end position="186"/>
    </location>
</feature>
<dbReference type="OrthoDB" id="8187791at2759"/>
<protein>
    <submittedName>
        <fullName evidence="3">Uncharacterized protein LOC106746829 isoform X2</fullName>
    </submittedName>
</protein>
<keyword evidence="1" id="KW-0472">Membrane</keyword>
<proteinExistence type="predicted"/>
<keyword evidence="2" id="KW-1185">Reference proteome</keyword>
<evidence type="ECO:0000313" key="3">
    <source>
        <dbReference type="RefSeq" id="XP_014479386.1"/>
    </source>
</evidence>